<keyword evidence="2" id="KW-0689">Ribosomal protein</keyword>
<dbReference type="InterPro" id="IPR000307">
    <property type="entry name" value="Ribosomal_bS16"/>
</dbReference>
<comment type="similarity">
    <text evidence="1">Belongs to the bacterial ribosomal protein bS16 family.</text>
</comment>
<dbReference type="SUPFAM" id="SSF54565">
    <property type="entry name" value="Ribosomal protein S16"/>
    <property type="match status" value="1"/>
</dbReference>
<keyword evidence="3" id="KW-0687">Ribonucleoprotein</keyword>
<evidence type="ECO:0000256" key="2">
    <source>
        <dbReference type="ARBA" id="ARBA00022980"/>
    </source>
</evidence>
<dbReference type="Gene3D" id="3.30.1320.10">
    <property type="match status" value="1"/>
</dbReference>
<reference evidence="4" key="1">
    <citation type="submission" date="2021-03" db="EMBL/GenBank/DDBJ databases">
        <authorList>
            <person name="Li Z."/>
            <person name="Yang C."/>
        </authorList>
    </citation>
    <scope>NUCLEOTIDE SEQUENCE</scope>
    <source>
        <strain evidence="4">Dzin_1.0</strain>
        <tissue evidence="4">Leaf</tissue>
    </source>
</reference>
<keyword evidence="5" id="KW-1185">Reference proteome</keyword>
<dbReference type="OrthoDB" id="407221at2759"/>
<evidence type="ECO:0000256" key="1">
    <source>
        <dbReference type="ARBA" id="ARBA00006668"/>
    </source>
</evidence>
<dbReference type="EMBL" id="JAGGNH010000001">
    <property type="protein sequence ID" value="KAJ0984170.1"/>
    <property type="molecule type" value="Genomic_DNA"/>
</dbReference>
<proteinExistence type="inferred from homology"/>
<evidence type="ECO:0000313" key="5">
    <source>
        <dbReference type="Proteomes" id="UP001085076"/>
    </source>
</evidence>
<dbReference type="GO" id="GO:0005739">
    <property type="term" value="C:mitochondrion"/>
    <property type="evidence" value="ECO:0007669"/>
    <property type="project" value="GOC"/>
</dbReference>
<protein>
    <recommendedName>
        <fullName evidence="6">Ribosomal protein S16</fullName>
    </recommendedName>
</protein>
<gene>
    <name evidence="4" type="ORF">J5N97_002526</name>
</gene>
<dbReference type="Proteomes" id="UP001085076">
    <property type="component" value="Miscellaneous, Linkage group lg01"/>
</dbReference>
<dbReference type="GO" id="GO:0032543">
    <property type="term" value="P:mitochondrial translation"/>
    <property type="evidence" value="ECO:0007669"/>
    <property type="project" value="TreeGrafter"/>
</dbReference>
<evidence type="ECO:0000256" key="3">
    <source>
        <dbReference type="ARBA" id="ARBA00023274"/>
    </source>
</evidence>
<reference evidence="4" key="2">
    <citation type="journal article" date="2022" name="Hortic Res">
        <title>The genome of Dioscorea zingiberensis sheds light on the biosynthesis, origin and evolution of the medicinally important diosgenin saponins.</title>
        <authorList>
            <person name="Li Y."/>
            <person name="Tan C."/>
            <person name="Li Z."/>
            <person name="Guo J."/>
            <person name="Li S."/>
            <person name="Chen X."/>
            <person name="Wang C."/>
            <person name="Dai X."/>
            <person name="Yang H."/>
            <person name="Song W."/>
            <person name="Hou L."/>
            <person name="Xu J."/>
            <person name="Tong Z."/>
            <person name="Xu A."/>
            <person name="Yuan X."/>
            <person name="Wang W."/>
            <person name="Yang Q."/>
            <person name="Chen L."/>
            <person name="Sun Z."/>
            <person name="Wang K."/>
            <person name="Pan B."/>
            <person name="Chen J."/>
            <person name="Bao Y."/>
            <person name="Liu F."/>
            <person name="Qi X."/>
            <person name="Gang D.R."/>
            <person name="Wen J."/>
            <person name="Li J."/>
        </authorList>
    </citation>
    <scope>NUCLEOTIDE SEQUENCE</scope>
    <source>
        <strain evidence="4">Dzin_1.0</strain>
    </source>
</reference>
<name>A0A9D5D2C9_9LILI</name>
<dbReference type="Pfam" id="PF00886">
    <property type="entry name" value="Ribosomal_S16"/>
    <property type="match status" value="1"/>
</dbReference>
<accession>A0A9D5D2C9</accession>
<dbReference type="NCBIfam" id="TIGR00002">
    <property type="entry name" value="S16"/>
    <property type="match status" value="1"/>
</dbReference>
<dbReference type="GO" id="GO:0015935">
    <property type="term" value="C:small ribosomal subunit"/>
    <property type="evidence" value="ECO:0007669"/>
    <property type="project" value="TreeGrafter"/>
</dbReference>
<dbReference type="GO" id="GO:0003735">
    <property type="term" value="F:structural constituent of ribosome"/>
    <property type="evidence" value="ECO:0007669"/>
    <property type="project" value="InterPro"/>
</dbReference>
<dbReference type="InterPro" id="IPR023803">
    <property type="entry name" value="Ribosomal_bS16_dom_sf"/>
</dbReference>
<sequence>MLYELYLFDEMSLRLPRIQNPKNTERALPAPQLRETLSSLTLQIKMVVKIRLARLGCRNHPFYRLVAADSRAMRDGKHLEVLGFYDPLKENDDPKKMALKYDRAKYWLSVGAQPSEAAQRILLKAGLVQPPTPVIMNKKGGPQPPTI</sequence>
<dbReference type="PANTHER" id="PTHR12919:SF34">
    <property type="entry name" value="SMALL RIBOSOMAL SUBUNIT PROTEIN BS16CY"/>
    <property type="match status" value="1"/>
</dbReference>
<dbReference type="HAMAP" id="MF_00385">
    <property type="entry name" value="Ribosomal_bS16"/>
    <property type="match status" value="1"/>
</dbReference>
<evidence type="ECO:0000313" key="4">
    <source>
        <dbReference type="EMBL" id="KAJ0984170.1"/>
    </source>
</evidence>
<organism evidence="4 5">
    <name type="scientific">Dioscorea zingiberensis</name>
    <dbReference type="NCBI Taxonomy" id="325984"/>
    <lineage>
        <taxon>Eukaryota</taxon>
        <taxon>Viridiplantae</taxon>
        <taxon>Streptophyta</taxon>
        <taxon>Embryophyta</taxon>
        <taxon>Tracheophyta</taxon>
        <taxon>Spermatophyta</taxon>
        <taxon>Magnoliopsida</taxon>
        <taxon>Liliopsida</taxon>
        <taxon>Dioscoreales</taxon>
        <taxon>Dioscoreaceae</taxon>
        <taxon>Dioscorea</taxon>
    </lineage>
</organism>
<dbReference type="AlphaFoldDB" id="A0A9D5D2C9"/>
<evidence type="ECO:0008006" key="6">
    <source>
        <dbReference type="Google" id="ProtNLM"/>
    </source>
</evidence>
<dbReference type="PANTHER" id="PTHR12919">
    <property type="entry name" value="30S RIBOSOMAL PROTEIN S16"/>
    <property type="match status" value="1"/>
</dbReference>
<comment type="caution">
    <text evidence="4">The sequence shown here is derived from an EMBL/GenBank/DDBJ whole genome shotgun (WGS) entry which is preliminary data.</text>
</comment>